<evidence type="ECO:0000256" key="2">
    <source>
        <dbReference type="ARBA" id="ARBA00022801"/>
    </source>
</evidence>
<dbReference type="GO" id="GO:0005829">
    <property type="term" value="C:cytosol"/>
    <property type="evidence" value="ECO:0007669"/>
    <property type="project" value="TreeGrafter"/>
</dbReference>
<keyword evidence="2 4" id="KW-0378">Hydrolase</keyword>
<proteinExistence type="predicted"/>
<dbReference type="Gene3D" id="3.90.79.10">
    <property type="entry name" value="Nucleoside Triphosphate Pyrophosphohydrolase"/>
    <property type="match status" value="1"/>
</dbReference>
<dbReference type="PANTHER" id="PTHR11839:SF12">
    <property type="entry name" value="ADP COMPOUNDS HYDROLASE NUDE"/>
    <property type="match status" value="1"/>
</dbReference>
<dbReference type="EMBL" id="CP000934">
    <property type="protein sequence ID" value="ACE84598.1"/>
    <property type="molecule type" value="Genomic_DNA"/>
</dbReference>
<dbReference type="PANTHER" id="PTHR11839">
    <property type="entry name" value="UDP/ADP-SUGAR PYROPHOSPHATASE"/>
    <property type="match status" value="1"/>
</dbReference>
<dbReference type="HOGENOM" id="CLU_062658_4_0_6"/>
<dbReference type="KEGG" id="cja:CJA_0311"/>
<dbReference type="PROSITE" id="PS00893">
    <property type="entry name" value="NUDIX_BOX"/>
    <property type="match status" value="1"/>
</dbReference>
<dbReference type="NCBIfam" id="NF008736">
    <property type="entry name" value="PRK11762.1"/>
    <property type="match status" value="1"/>
</dbReference>
<dbReference type="InterPro" id="IPR015797">
    <property type="entry name" value="NUDIX_hydrolase-like_dom_sf"/>
</dbReference>
<gene>
    <name evidence="4" type="primary">nudE</name>
    <name evidence="4" type="ordered locus">CJA_0311</name>
</gene>
<evidence type="ECO:0000313" key="4">
    <source>
        <dbReference type="EMBL" id="ACE84598.1"/>
    </source>
</evidence>
<keyword evidence="5" id="KW-1185">Reference proteome</keyword>
<dbReference type="FunFam" id="3.90.79.10:FF:000006">
    <property type="entry name" value="ADP compounds hydrolase NudE"/>
    <property type="match status" value="1"/>
</dbReference>
<protein>
    <submittedName>
        <fullName evidence="4">ADP compounds hydrolase</fullName>
    </submittedName>
</protein>
<organism evidence="4 5">
    <name type="scientific">Cellvibrio japonicus (strain Ueda107)</name>
    <name type="common">Pseudomonas fluorescens subsp. cellulosa</name>
    <dbReference type="NCBI Taxonomy" id="498211"/>
    <lineage>
        <taxon>Bacteria</taxon>
        <taxon>Pseudomonadati</taxon>
        <taxon>Pseudomonadota</taxon>
        <taxon>Gammaproteobacteria</taxon>
        <taxon>Cellvibrionales</taxon>
        <taxon>Cellvibrionaceae</taxon>
        <taxon>Cellvibrio</taxon>
    </lineage>
</organism>
<accession>B3PHB4</accession>
<dbReference type="Pfam" id="PF00293">
    <property type="entry name" value="NUDIX"/>
    <property type="match status" value="1"/>
</dbReference>
<dbReference type="CDD" id="cd24156">
    <property type="entry name" value="NUDIX_ADPRase_NudE"/>
    <property type="match status" value="1"/>
</dbReference>
<dbReference type="AlphaFoldDB" id="B3PHB4"/>
<dbReference type="eggNOG" id="COG0494">
    <property type="taxonomic scope" value="Bacteria"/>
</dbReference>
<dbReference type="InterPro" id="IPR000086">
    <property type="entry name" value="NUDIX_hydrolase_dom"/>
</dbReference>
<dbReference type="InterPro" id="IPR020084">
    <property type="entry name" value="NUDIX_hydrolase_CS"/>
</dbReference>
<sequence>MNGGIALGQMVQPKKVVEMEVQQGTIHIQHYCVYLIPVNHKPCSSVEAIMPSKPEILNRGTVARSRLFRADEIHLRFSNGEVRTYEKLCTGGPGAVLIVPLLDENTVLLVREYAVGIEDYHLALPKGAMDLGESLLEAANRELKEEVGYGARQLKFLKRIHLSPAYMEHGINLVLAWDLYPERLPGDEPEPIEVVPYPLDRLLELVMRPDVCEGRSIAALFMAREWLAGNLSLEST</sequence>
<evidence type="ECO:0000313" key="5">
    <source>
        <dbReference type="Proteomes" id="UP000001036"/>
    </source>
</evidence>
<feature type="domain" description="Nudix hydrolase" evidence="3">
    <location>
        <begin position="88"/>
        <end position="219"/>
    </location>
</feature>
<dbReference type="PROSITE" id="PS51462">
    <property type="entry name" value="NUDIX"/>
    <property type="match status" value="1"/>
</dbReference>
<evidence type="ECO:0000259" key="3">
    <source>
        <dbReference type="PROSITE" id="PS51462"/>
    </source>
</evidence>
<dbReference type="GO" id="GO:0006753">
    <property type="term" value="P:nucleoside phosphate metabolic process"/>
    <property type="evidence" value="ECO:0007669"/>
    <property type="project" value="TreeGrafter"/>
</dbReference>
<dbReference type="Proteomes" id="UP000001036">
    <property type="component" value="Chromosome"/>
</dbReference>
<dbReference type="SUPFAM" id="SSF55811">
    <property type="entry name" value="Nudix"/>
    <property type="match status" value="1"/>
</dbReference>
<reference evidence="4 5" key="1">
    <citation type="journal article" date="2008" name="J. Bacteriol.">
        <title>Insights into plant cell wall degradation from the genome sequence of the soil bacterium Cellvibrio japonicus.</title>
        <authorList>
            <person name="Deboy R.T."/>
            <person name="Mongodin E.F."/>
            <person name="Fouts D.E."/>
            <person name="Tailford L.E."/>
            <person name="Khouri H."/>
            <person name="Emerson J.B."/>
            <person name="Mohamoud Y."/>
            <person name="Watkins K."/>
            <person name="Henrissat B."/>
            <person name="Gilbert H.J."/>
            <person name="Nelson K.E."/>
        </authorList>
    </citation>
    <scope>NUCLEOTIDE SEQUENCE [LARGE SCALE GENOMIC DNA]</scope>
    <source>
        <strain evidence="4 5">Ueda107</strain>
    </source>
</reference>
<comment type="cofactor">
    <cofactor evidence="1">
        <name>Mg(2+)</name>
        <dbReference type="ChEBI" id="CHEBI:18420"/>
    </cofactor>
</comment>
<dbReference type="GO" id="GO:0019693">
    <property type="term" value="P:ribose phosphate metabolic process"/>
    <property type="evidence" value="ECO:0007669"/>
    <property type="project" value="TreeGrafter"/>
</dbReference>
<evidence type="ECO:0000256" key="1">
    <source>
        <dbReference type="ARBA" id="ARBA00001946"/>
    </source>
</evidence>
<dbReference type="STRING" id="498211.CJA_0311"/>
<name>B3PHB4_CELJU</name>
<dbReference type="GO" id="GO:0019144">
    <property type="term" value="F:ADP-sugar diphosphatase activity"/>
    <property type="evidence" value="ECO:0007669"/>
    <property type="project" value="TreeGrafter"/>
</dbReference>